<dbReference type="EMBL" id="SMGQ01000013">
    <property type="protein sequence ID" value="TCK92874.1"/>
    <property type="molecule type" value="Genomic_DNA"/>
</dbReference>
<dbReference type="Pfam" id="PF13529">
    <property type="entry name" value="Peptidase_C39_2"/>
    <property type="match status" value="1"/>
</dbReference>
<evidence type="ECO:0000259" key="2">
    <source>
        <dbReference type="Pfam" id="PF13529"/>
    </source>
</evidence>
<comment type="caution">
    <text evidence="3">The sequence shown here is derived from an EMBL/GenBank/DDBJ whole genome shotgun (WGS) entry which is preliminary data.</text>
</comment>
<dbReference type="Proteomes" id="UP000294545">
    <property type="component" value="Unassembled WGS sequence"/>
</dbReference>
<proteinExistence type="predicted"/>
<evidence type="ECO:0000313" key="4">
    <source>
        <dbReference type="Proteomes" id="UP000294545"/>
    </source>
</evidence>
<evidence type="ECO:0000256" key="1">
    <source>
        <dbReference type="SAM" id="SignalP"/>
    </source>
</evidence>
<protein>
    <submittedName>
        <fullName evidence="3">Peptidase C39-like protein</fullName>
    </submittedName>
</protein>
<organism evidence="3 4">
    <name type="scientific">Natranaerovirga hydrolytica</name>
    <dbReference type="NCBI Taxonomy" id="680378"/>
    <lineage>
        <taxon>Bacteria</taxon>
        <taxon>Bacillati</taxon>
        <taxon>Bacillota</taxon>
        <taxon>Clostridia</taxon>
        <taxon>Lachnospirales</taxon>
        <taxon>Natranaerovirgaceae</taxon>
        <taxon>Natranaerovirga</taxon>
    </lineage>
</organism>
<dbReference type="AlphaFoldDB" id="A0A4R1MNJ4"/>
<feature type="chain" id="PRO_5020422233" evidence="1">
    <location>
        <begin position="27"/>
        <end position="304"/>
    </location>
</feature>
<keyword evidence="1" id="KW-0732">Signal</keyword>
<dbReference type="RefSeq" id="WP_132282727.1">
    <property type="nucleotide sequence ID" value="NZ_SMGQ01000013.1"/>
</dbReference>
<feature type="domain" description="Peptidase C39-like" evidence="2">
    <location>
        <begin position="123"/>
        <end position="262"/>
    </location>
</feature>
<keyword evidence="4" id="KW-1185">Reference proteome</keyword>
<evidence type="ECO:0000313" key="3">
    <source>
        <dbReference type="EMBL" id="TCK92874.1"/>
    </source>
</evidence>
<feature type="signal peptide" evidence="1">
    <location>
        <begin position="1"/>
        <end position="26"/>
    </location>
</feature>
<name>A0A4R1MNJ4_9FIRM</name>
<dbReference type="InterPro" id="IPR039564">
    <property type="entry name" value="Peptidase_C39-like"/>
</dbReference>
<gene>
    <name evidence="3" type="ORF">EDC19_2030</name>
</gene>
<sequence length="304" mass="34530">MKKNNKYLKVIILCLLVTTFISASNANTNFEKNEDDNHKPNEYFPFLEDSDQFSIQSTELDEIKKEAEKILKENERNVIVEEDIQNLSHEELAELNLLPLEDISKSDFQIQSEVRFLVPSYLRRQINTYYCGPAATLQAITTAGNASSIPGTTTTAKQQTLGSNGYLYTDRDNGTWIEYIPAVMNEFVPRARSWTTRTFDTSSSSKSSMQYMVRSNHSFGDAVIYLVKPGPLSYYSGNPGGHYISGSGIYYRSGSYNDYANIDLRLNDPHYSNNYYGVHIEPFNNVVDAMHKYSTERGPANIVY</sequence>
<reference evidence="3 4" key="1">
    <citation type="submission" date="2019-03" db="EMBL/GenBank/DDBJ databases">
        <title>Genomic Encyclopedia of Type Strains, Phase IV (KMG-IV): sequencing the most valuable type-strain genomes for metagenomic binning, comparative biology and taxonomic classification.</title>
        <authorList>
            <person name="Goeker M."/>
        </authorList>
    </citation>
    <scope>NUCLEOTIDE SEQUENCE [LARGE SCALE GENOMIC DNA]</scope>
    <source>
        <strain evidence="3 4">DSM 24176</strain>
    </source>
</reference>
<dbReference type="OrthoDB" id="2966913at2"/>
<accession>A0A4R1MNJ4</accession>